<gene>
    <name evidence="9" type="ORF">CWE10_03775</name>
</gene>
<sequence>MKIWISGGLYASMLVVTELIMQYVMLPQLLLESAGQEAWITVLILGGYALVVALAVVWIACRFPDRDPLKAIRCTLGSWATYPIVLLYCAFNVLIYAMSLSDVQTFTKILLLPDTPAWVLAVMIALFTIYTVLQGVEPIARTAYGVLVPLVLVILVLPFGVGKEIRLLQVDPFLWKGFSGVLRGAWLALPGAGQSLIVLSLMRHLSLRVNPYKWTLIGVGSAHLALAIAVLLISLVFGSILPSRLLYPGHELFATVALTESIERIQAGIMVLWLCGSLINITLHLYVAVEEGSLALGIQRRGWITLILGAAGVFLAQWAGGALYRRSIAREAWWIGMHIAGQLAVLALLGLATLLIRMRQGAGTSA</sequence>
<name>A0A953I1P6_SYMTR</name>
<keyword evidence="4" id="KW-0309">Germination</keyword>
<dbReference type="RefSeq" id="WP_273378111.1">
    <property type="nucleotide sequence ID" value="NZ_PIUK01000021.1"/>
</dbReference>
<dbReference type="GO" id="GO:0016020">
    <property type="term" value="C:membrane"/>
    <property type="evidence" value="ECO:0007669"/>
    <property type="project" value="UniProtKB-SubCell"/>
</dbReference>
<dbReference type="EMBL" id="PIUK01000021">
    <property type="protein sequence ID" value="MBY6275326.1"/>
    <property type="molecule type" value="Genomic_DNA"/>
</dbReference>
<evidence type="ECO:0000256" key="8">
    <source>
        <dbReference type="SAM" id="Phobius"/>
    </source>
</evidence>
<evidence type="ECO:0000256" key="3">
    <source>
        <dbReference type="ARBA" id="ARBA00022448"/>
    </source>
</evidence>
<feature type="transmembrane region" description="Helical" evidence="8">
    <location>
        <begin position="301"/>
        <end position="320"/>
    </location>
</feature>
<reference evidence="9" key="1">
    <citation type="submission" date="2017-11" db="EMBL/GenBank/DDBJ databases">
        <title>Three new genomes from thermophilic consortium.</title>
        <authorList>
            <person name="Quaggio R."/>
            <person name="Amgarten D."/>
            <person name="Setubal J.C."/>
        </authorList>
    </citation>
    <scope>NUCLEOTIDE SEQUENCE</scope>
    <source>
        <strain evidence="9">ZCTH01-B2</strain>
    </source>
</reference>
<evidence type="ECO:0000256" key="4">
    <source>
        <dbReference type="ARBA" id="ARBA00022544"/>
    </source>
</evidence>
<evidence type="ECO:0000256" key="7">
    <source>
        <dbReference type="ARBA" id="ARBA00023136"/>
    </source>
</evidence>
<evidence type="ECO:0000256" key="6">
    <source>
        <dbReference type="ARBA" id="ARBA00022989"/>
    </source>
</evidence>
<keyword evidence="3" id="KW-0813">Transport</keyword>
<accession>A0A953I1P6</accession>
<feature type="transmembrane region" description="Helical" evidence="8">
    <location>
        <begin position="79"/>
        <end position="97"/>
    </location>
</feature>
<dbReference type="GO" id="GO:0009847">
    <property type="term" value="P:spore germination"/>
    <property type="evidence" value="ECO:0007669"/>
    <property type="project" value="InterPro"/>
</dbReference>
<evidence type="ECO:0000256" key="5">
    <source>
        <dbReference type="ARBA" id="ARBA00022692"/>
    </source>
</evidence>
<evidence type="ECO:0000313" key="10">
    <source>
        <dbReference type="Proteomes" id="UP000732377"/>
    </source>
</evidence>
<feature type="transmembrane region" description="Helical" evidence="8">
    <location>
        <begin position="332"/>
        <end position="356"/>
    </location>
</feature>
<dbReference type="PANTHER" id="PTHR34975">
    <property type="entry name" value="SPORE GERMINATION PROTEIN A2"/>
    <property type="match status" value="1"/>
</dbReference>
<protein>
    <recommendedName>
        <fullName evidence="11">Spore germination protein</fullName>
    </recommendedName>
</protein>
<feature type="transmembrane region" description="Helical" evidence="8">
    <location>
        <begin position="214"/>
        <end position="241"/>
    </location>
</feature>
<keyword evidence="6 8" id="KW-1133">Transmembrane helix</keyword>
<dbReference type="InterPro" id="IPR004761">
    <property type="entry name" value="Spore_GerAB"/>
</dbReference>
<evidence type="ECO:0000313" key="9">
    <source>
        <dbReference type="EMBL" id="MBY6275326.1"/>
    </source>
</evidence>
<comment type="caution">
    <text evidence="9">The sequence shown here is derived from an EMBL/GenBank/DDBJ whole genome shotgun (WGS) entry which is preliminary data.</text>
</comment>
<feature type="transmembrane region" description="Helical" evidence="8">
    <location>
        <begin position="181"/>
        <end position="202"/>
    </location>
</feature>
<feature type="transmembrane region" description="Helical" evidence="8">
    <location>
        <begin position="7"/>
        <end position="26"/>
    </location>
</feature>
<comment type="subcellular location">
    <subcellularLocation>
        <location evidence="1">Membrane</location>
        <topology evidence="1">Multi-pass membrane protein</topology>
    </subcellularLocation>
</comment>
<keyword evidence="5 8" id="KW-0812">Transmembrane</keyword>
<comment type="similarity">
    <text evidence="2">Belongs to the amino acid-polyamine-organocation (APC) superfamily. Spore germination protein (SGP) (TC 2.A.3.9) family.</text>
</comment>
<dbReference type="Proteomes" id="UP000732377">
    <property type="component" value="Unassembled WGS sequence"/>
</dbReference>
<evidence type="ECO:0000256" key="2">
    <source>
        <dbReference type="ARBA" id="ARBA00007998"/>
    </source>
</evidence>
<feature type="transmembrane region" description="Helical" evidence="8">
    <location>
        <begin position="265"/>
        <end position="289"/>
    </location>
</feature>
<dbReference type="PANTHER" id="PTHR34975:SF2">
    <property type="entry name" value="SPORE GERMINATION PROTEIN A2"/>
    <property type="match status" value="1"/>
</dbReference>
<evidence type="ECO:0000256" key="1">
    <source>
        <dbReference type="ARBA" id="ARBA00004141"/>
    </source>
</evidence>
<dbReference type="Pfam" id="PF03845">
    <property type="entry name" value="Spore_permease"/>
    <property type="match status" value="1"/>
</dbReference>
<feature type="transmembrane region" description="Helical" evidence="8">
    <location>
        <begin position="117"/>
        <end position="136"/>
    </location>
</feature>
<evidence type="ECO:0008006" key="11">
    <source>
        <dbReference type="Google" id="ProtNLM"/>
    </source>
</evidence>
<dbReference type="AlphaFoldDB" id="A0A953I1P6"/>
<feature type="transmembrane region" description="Helical" evidence="8">
    <location>
        <begin position="143"/>
        <end position="161"/>
    </location>
</feature>
<organism evidence="9 10">
    <name type="scientific">Symbiobacterium thermophilum</name>
    <dbReference type="NCBI Taxonomy" id="2734"/>
    <lineage>
        <taxon>Bacteria</taxon>
        <taxon>Bacillati</taxon>
        <taxon>Bacillota</taxon>
        <taxon>Clostridia</taxon>
        <taxon>Eubacteriales</taxon>
        <taxon>Symbiobacteriaceae</taxon>
        <taxon>Symbiobacterium</taxon>
    </lineage>
</organism>
<proteinExistence type="inferred from homology"/>
<keyword evidence="7 8" id="KW-0472">Membrane</keyword>
<feature type="transmembrane region" description="Helical" evidence="8">
    <location>
        <begin position="38"/>
        <end position="59"/>
    </location>
</feature>